<dbReference type="InterPro" id="IPR025406">
    <property type="entry name" value="DUF4132"/>
</dbReference>
<name>A0ABP4MF59_9ACTN</name>
<dbReference type="RefSeq" id="WP_344507415.1">
    <property type="nucleotide sequence ID" value="NZ_BAAAQD010000017.1"/>
</dbReference>
<keyword evidence="3" id="KW-1185">Reference proteome</keyword>
<dbReference type="Pfam" id="PF13569">
    <property type="entry name" value="DUF4132"/>
    <property type="match status" value="1"/>
</dbReference>
<feature type="domain" description="DUF4132" evidence="1">
    <location>
        <begin position="349"/>
        <end position="488"/>
    </location>
</feature>
<gene>
    <name evidence="2" type="ORF">GCM10009827_073470</name>
</gene>
<protein>
    <recommendedName>
        <fullName evidence="1">DUF4132 domain-containing protein</fullName>
    </recommendedName>
</protein>
<sequence>MTLGPYAQRLLQAMTGPAPDDPRFTGEPPDLSRVGDEELGALFVAAWQVAAETTQGATQGATQETAPAAVTAAGAVRLAVQERSPAFTPAVCTDLFHTIAERGFSPGVAVAAVLRCTGPLPPDLAAPATVLARDARGFGKLVLAALAGPAVDAAVSAGVRADLAGDPLAAAEVEEVLALDVAGRAVVAEADRHRDMGGVAALPDIIDRLAGLPGYVPFARTALETAGARIVGIHSGRTAYAADKAFTPLEVDVLWRACQVALLRDEPWVGEVLQRLLPGAVVAPTSARTAPSQAAGHALAQAVAAWPTPESVAALRAARTAARHAGLVKKLDRLVPVAEQGLARRPAIALRLPAGATPTRAQLTTMTHALEGGYLGDVSFPWERWHADVPGDLAARLIWEAETAPGRWEAALGAPPRGGRVRLWHPARAGAADRAAWRDTVVERRLTQPVRQAFREHYPAGDGTETDMFGGYAVAIRPLLGVAVRDGWRGDHGAGLLRRDLGRWRVAFAVDGPLHRGASGFGFTGALHLQHRDGGQWCPARFTDAPPVLVSEALRSVDLLVSVAAFGLDDDPQLRDDARWQVLTRLADRPLGEPDRMRRAALRRILAGVDGVSFGDRHVHVGPYAVHLATARVTRDGDPVATDVRHRVPASAVPWLPYDEHLLERVAHTVVALAH</sequence>
<evidence type="ECO:0000259" key="1">
    <source>
        <dbReference type="Pfam" id="PF13569"/>
    </source>
</evidence>
<evidence type="ECO:0000313" key="2">
    <source>
        <dbReference type="EMBL" id="GAA1543152.1"/>
    </source>
</evidence>
<comment type="caution">
    <text evidence="2">The sequence shown here is derived from an EMBL/GenBank/DDBJ whole genome shotgun (WGS) entry which is preliminary data.</text>
</comment>
<dbReference type="EMBL" id="BAAAQD010000017">
    <property type="protein sequence ID" value="GAA1543152.1"/>
    <property type="molecule type" value="Genomic_DNA"/>
</dbReference>
<dbReference type="Proteomes" id="UP001501470">
    <property type="component" value="Unassembled WGS sequence"/>
</dbReference>
<evidence type="ECO:0000313" key="3">
    <source>
        <dbReference type="Proteomes" id="UP001501470"/>
    </source>
</evidence>
<accession>A0ABP4MF59</accession>
<reference evidence="3" key="1">
    <citation type="journal article" date="2019" name="Int. J. Syst. Evol. Microbiol.">
        <title>The Global Catalogue of Microorganisms (GCM) 10K type strain sequencing project: providing services to taxonomists for standard genome sequencing and annotation.</title>
        <authorList>
            <consortium name="The Broad Institute Genomics Platform"/>
            <consortium name="The Broad Institute Genome Sequencing Center for Infectious Disease"/>
            <person name="Wu L."/>
            <person name="Ma J."/>
        </authorList>
    </citation>
    <scope>NUCLEOTIDE SEQUENCE [LARGE SCALE GENOMIC DNA]</scope>
    <source>
        <strain evidence="3">JCM 15933</strain>
    </source>
</reference>
<organism evidence="2 3">
    <name type="scientific">Dactylosporangium maewongense</name>
    <dbReference type="NCBI Taxonomy" id="634393"/>
    <lineage>
        <taxon>Bacteria</taxon>
        <taxon>Bacillati</taxon>
        <taxon>Actinomycetota</taxon>
        <taxon>Actinomycetes</taxon>
        <taxon>Micromonosporales</taxon>
        <taxon>Micromonosporaceae</taxon>
        <taxon>Dactylosporangium</taxon>
    </lineage>
</organism>
<proteinExistence type="predicted"/>